<dbReference type="PANTHER" id="PTHR12999:SF17">
    <property type="entry name" value="ZINC FINGER RAN-BINDING DOMAIN-CONTAINING PROTEIN 2"/>
    <property type="match status" value="1"/>
</dbReference>
<dbReference type="Gene3D" id="4.10.1060.10">
    <property type="entry name" value="Zinc finger, RanBP2-type"/>
    <property type="match status" value="1"/>
</dbReference>
<feature type="compositionally biased region" description="Gly residues" evidence="1">
    <location>
        <begin position="27"/>
        <end position="36"/>
    </location>
</feature>
<dbReference type="EMBL" id="JAKOGI010001160">
    <property type="protein sequence ID" value="KAJ8427293.1"/>
    <property type="molecule type" value="Genomic_DNA"/>
</dbReference>
<comment type="caution">
    <text evidence="2">The sequence shown here is derived from an EMBL/GenBank/DDBJ whole genome shotgun (WGS) entry which is preliminary data.</text>
</comment>
<dbReference type="AlphaFoldDB" id="A0A9Q1JNL5"/>
<dbReference type="InterPro" id="IPR036443">
    <property type="entry name" value="Znf_RanBP2_sf"/>
</dbReference>
<keyword evidence="3" id="KW-1185">Reference proteome</keyword>
<accession>A0A9Q1JNL5</accession>
<dbReference type="PANTHER" id="PTHR12999">
    <property type="entry name" value="ZINC FINGER RAN-BINDING DOMAIN-CONTAINING PROTEIN 2 ZRANB2-RELATED"/>
    <property type="match status" value="1"/>
</dbReference>
<evidence type="ECO:0000313" key="2">
    <source>
        <dbReference type="EMBL" id="KAJ8427293.1"/>
    </source>
</evidence>
<organism evidence="2 3">
    <name type="scientific">Carnegiea gigantea</name>
    <dbReference type="NCBI Taxonomy" id="171969"/>
    <lineage>
        <taxon>Eukaryota</taxon>
        <taxon>Viridiplantae</taxon>
        <taxon>Streptophyta</taxon>
        <taxon>Embryophyta</taxon>
        <taxon>Tracheophyta</taxon>
        <taxon>Spermatophyta</taxon>
        <taxon>Magnoliopsida</taxon>
        <taxon>eudicotyledons</taxon>
        <taxon>Gunneridae</taxon>
        <taxon>Pentapetalae</taxon>
        <taxon>Caryophyllales</taxon>
        <taxon>Cactineae</taxon>
        <taxon>Cactaceae</taxon>
        <taxon>Cactoideae</taxon>
        <taxon>Echinocereeae</taxon>
        <taxon>Carnegiea</taxon>
    </lineage>
</organism>
<name>A0A9Q1JNL5_9CARY</name>
<evidence type="ECO:0000313" key="3">
    <source>
        <dbReference type="Proteomes" id="UP001153076"/>
    </source>
</evidence>
<feature type="region of interest" description="Disordered" evidence="1">
    <location>
        <begin position="24"/>
        <end position="48"/>
    </location>
</feature>
<dbReference type="OrthoDB" id="1878647at2759"/>
<protein>
    <submittedName>
        <fullName evidence="2">Uncharacterized protein</fullName>
    </submittedName>
</protein>
<evidence type="ECO:0000256" key="1">
    <source>
        <dbReference type="SAM" id="MobiDB-lite"/>
    </source>
</evidence>
<dbReference type="Proteomes" id="UP001153076">
    <property type="component" value="Unassembled WGS sequence"/>
</dbReference>
<gene>
    <name evidence="2" type="ORF">Cgig2_003029</name>
</gene>
<proteinExistence type="predicted"/>
<dbReference type="SUPFAM" id="SSF90209">
    <property type="entry name" value="Ran binding protein zinc finger-like"/>
    <property type="match status" value="1"/>
</dbReference>
<reference evidence="2" key="1">
    <citation type="submission" date="2022-04" db="EMBL/GenBank/DDBJ databases">
        <title>Carnegiea gigantea Genome sequencing and assembly v2.</title>
        <authorList>
            <person name="Copetti D."/>
            <person name="Sanderson M.J."/>
            <person name="Burquez A."/>
            <person name="Wojciechowski M.F."/>
        </authorList>
    </citation>
    <scope>NUCLEOTIDE SEQUENCE</scope>
    <source>
        <strain evidence="2">SGP5-SGP5p</strain>
        <tissue evidence="2">Aerial part</tissue>
    </source>
</reference>
<sequence length="195" mass="20600">MDSCANVNFAFRGVCNRCGTGRPAGVSSGGGGVAGRGRGRAATDSAGLGRGATGRTGLFGPNDWPCPMCGNINWPNGQNAISATPIGLGIMREVQGTMIARMKVKVAGELLAQFEPQVCLTSECTAFIVLASLRILPLCALSSSSIHMGGRGGGYKELDEEELEEMKWRRREAEEARDICCLLIIGMMLHFISSS</sequence>